<keyword evidence="1" id="KW-0813">Transport</keyword>
<evidence type="ECO:0000256" key="2">
    <source>
        <dbReference type="ARBA" id="ARBA00022475"/>
    </source>
</evidence>
<reference evidence="9" key="1">
    <citation type="submission" date="2019-08" db="EMBL/GenBank/DDBJ databases">
        <authorList>
            <person name="Kucharzyk K."/>
            <person name="Murdoch R.W."/>
            <person name="Higgins S."/>
            <person name="Loffler F."/>
        </authorList>
    </citation>
    <scope>NUCLEOTIDE SEQUENCE</scope>
</reference>
<protein>
    <submittedName>
        <fullName evidence="9">Spermidine/putrescine import ATP-binding protein PotA</fullName>
    </submittedName>
</protein>
<gene>
    <name evidence="9" type="primary">potA_26</name>
    <name evidence="9" type="ORF">SDC9_95165</name>
</gene>
<evidence type="ECO:0000256" key="6">
    <source>
        <dbReference type="ARBA" id="ARBA00022967"/>
    </source>
</evidence>
<dbReference type="SMART" id="SM00382">
    <property type="entry name" value="AAA"/>
    <property type="match status" value="1"/>
</dbReference>
<dbReference type="InterPro" id="IPR017871">
    <property type="entry name" value="ABC_transporter-like_CS"/>
</dbReference>
<proteinExistence type="predicted"/>
<dbReference type="InterPro" id="IPR008995">
    <property type="entry name" value="Mo/tungstate-bd_C_term_dom"/>
</dbReference>
<dbReference type="GO" id="GO:0022857">
    <property type="term" value="F:transmembrane transporter activity"/>
    <property type="evidence" value="ECO:0007669"/>
    <property type="project" value="InterPro"/>
</dbReference>
<dbReference type="GO" id="GO:0043190">
    <property type="term" value="C:ATP-binding cassette (ABC) transporter complex"/>
    <property type="evidence" value="ECO:0007669"/>
    <property type="project" value="InterPro"/>
</dbReference>
<organism evidence="9">
    <name type="scientific">bioreactor metagenome</name>
    <dbReference type="NCBI Taxonomy" id="1076179"/>
    <lineage>
        <taxon>unclassified sequences</taxon>
        <taxon>metagenomes</taxon>
        <taxon>ecological metagenomes</taxon>
    </lineage>
</organism>
<dbReference type="InterPro" id="IPR050093">
    <property type="entry name" value="ABC_SmlMolc_Importer"/>
</dbReference>
<dbReference type="InterPro" id="IPR013611">
    <property type="entry name" value="Transp-assoc_OB_typ2"/>
</dbReference>
<evidence type="ECO:0000256" key="4">
    <source>
        <dbReference type="ARBA" id="ARBA00022741"/>
    </source>
</evidence>
<accession>A0A645A5G4</accession>
<dbReference type="SUPFAM" id="SSF50331">
    <property type="entry name" value="MOP-like"/>
    <property type="match status" value="1"/>
</dbReference>
<dbReference type="SUPFAM" id="SSF52540">
    <property type="entry name" value="P-loop containing nucleoside triphosphate hydrolases"/>
    <property type="match status" value="1"/>
</dbReference>
<keyword evidence="4" id="KW-0547">Nucleotide-binding</keyword>
<keyword evidence="5 9" id="KW-0067">ATP-binding</keyword>
<keyword evidence="6" id="KW-1278">Translocase</keyword>
<evidence type="ECO:0000256" key="3">
    <source>
        <dbReference type="ARBA" id="ARBA00022519"/>
    </source>
</evidence>
<dbReference type="InterPro" id="IPR027417">
    <property type="entry name" value="P-loop_NTPase"/>
</dbReference>
<dbReference type="PROSITE" id="PS50893">
    <property type="entry name" value="ABC_TRANSPORTER_2"/>
    <property type="match status" value="1"/>
</dbReference>
<evidence type="ECO:0000256" key="5">
    <source>
        <dbReference type="ARBA" id="ARBA00022840"/>
    </source>
</evidence>
<keyword evidence="7" id="KW-0472">Membrane</keyword>
<dbReference type="Pfam" id="PF00005">
    <property type="entry name" value="ABC_tran"/>
    <property type="match status" value="1"/>
</dbReference>
<dbReference type="Gene3D" id="2.40.50.100">
    <property type="match status" value="1"/>
</dbReference>
<dbReference type="GO" id="GO:0005524">
    <property type="term" value="F:ATP binding"/>
    <property type="evidence" value="ECO:0007669"/>
    <property type="project" value="UniProtKB-KW"/>
</dbReference>
<dbReference type="Gene3D" id="3.40.50.300">
    <property type="entry name" value="P-loop containing nucleotide triphosphate hydrolases"/>
    <property type="match status" value="1"/>
</dbReference>
<dbReference type="Pfam" id="PF08402">
    <property type="entry name" value="TOBE_2"/>
    <property type="match status" value="1"/>
</dbReference>
<evidence type="ECO:0000256" key="7">
    <source>
        <dbReference type="ARBA" id="ARBA00023136"/>
    </source>
</evidence>
<dbReference type="AlphaFoldDB" id="A0A645A5G4"/>
<keyword evidence="3" id="KW-0997">Cell inner membrane</keyword>
<dbReference type="EMBL" id="VSSQ01012098">
    <property type="protein sequence ID" value="MPM48440.1"/>
    <property type="molecule type" value="Genomic_DNA"/>
</dbReference>
<dbReference type="GO" id="GO:0016887">
    <property type="term" value="F:ATP hydrolysis activity"/>
    <property type="evidence" value="ECO:0007669"/>
    <property type="project" value="InterPro"/>
</dbReference>
<evidence type="ECO:0000313" key="9">
    <source>
        <dbReference type="EMBL" id="MPM48440.1"/>
    </source>
</evidence>
<dbReference type="PANTHER" id="PTHR42781">
    <property type="entry name" value="SPERMIDINE/PUTRESCINE IMPORT ATP-BINDING PROTEIN POTA"/>
    <property type="match status" value="1"/>
</dbReference>
<dbReference type="FunFam" id="3.40.50.300:FF:000425">
    <property type="entry name" value="Probable ABC transporter, ATP-binding subunit"/>
    <property type="match status" value="1"/>
</dbReference>
<sequence>MAYLDLTNICKSFNSVVAVKDFNLNIEKGQLVSFLGPSGCGKTTTLRMIAGFELPDSGTISLDGEDISLVPPNKRGIGMVFQAYALFPNMTIRENVMFGLRMAHKPKAYIEKKVDEVLDLVRLSNTAKRYPHQLSGGQQQRIALARALAIEPRVLLLDEPLSALDAEVRVVLRGEIRRIQTALGITTVYVTHDQEEALSISDRVVVMNSGLIEQIGSAQEIYQHPNTRFVATFIGTANEFHGKVAGENTVLCDELALTVGQNKVFAKNSKVVALIRPENVEVFDTKPSDDRPNLFEGVIETLTFHGAITRLGIIAVGKHITADVNLSGRTMLSHHQKVWLSFRPEYCQIMAE</sequence>
<feature type="domain" description="ABC transporter" evidence="8">
    <location>
        <begin position="4"/>
        <end position="234"/>
    </location>
</feature>
<evidence type="ECO:0000256" key="1">
    <source>
        <dbReference type="ARBA" id="ARBA00022448"/>
    </source>
</evidence>
<dbReference type="InterPro" id="IPR003593">
    <property type="entry name" value="AAA+_ATPase"/>
</dbReference>
<dbReference type="PANTHER" id="PTHR42781:SF5">
    <property type="entry name" value="PUTRESCINE TRANSPORT ATP-BINDING PROTEIN POTG"/>
    <property type="match status" value="1"/>
</dbReference>
<name>A0A645A5G4_9ZZZZ</name>
<evidence type="ECO:0000259" key="8">
    <source>
        <dbReference type="PROSITE" id="PS50893"/>
    </source>
</evidence>
<dbReference type="PROSITE" id="PS00211">
    <property type="entry name" value="ABC_TRANSPORTER_1"/>
    <property type="match status" value="1"/>
</dbReference>
<comment type="caution">
    <text evidence="9">The sequence shown here is derived from an EMBL/GenBank/DDBJ whole genome shotgun (WGS) entry which is preliminary data.</text>
</comment>
<dbReference type="InterPro" id="IPR003439">
    <property type="entry name" value="ABC_transporter-like_ATP-bd"/>
</dbReference>
<keyword evidence="2" id="KW-1003">Cell membrane</keyword>